<dbReference type="SUPFAM" id="SSF100950">
    <property type="entry name" value="NagB/RpiA/CoA transferase-like"/>
    <property type="match status" value="1"/>
</dbReference>
<reference evidence="2" key="1">
    <citation type="submission" date="2017-02" db="EMBL/GenBank/DDBJ databases">
        <authorList>
            <person name="Regsiter A."/>
            <person name="William W."/>
        </authorList>
    </citation>
    <scope>NUCLEOTIDE SEQUENCE</scope>
    <source>
        <strain evidence="2">Bib</strain>
    </source>
</reference>
<name>A0A3P3XKE2_9SPIR</name>
<feature type="domain" description="LUD" evidence="1">
    <location>
        <begin position="14"/>
        <end position="207"/>
    </location>
</feature>
<proteinExistence type="predicted"/>
<dbReference type="AlphaFoldDB" id="A0A3P3XKE2"/>
<protein>
    <recommendedName>
        <fullName evidence="1">LUD domain-containing protein</fullName>
    </recommendedName>
</protein>
<organism evidence="2">
    <name type="scientific">uncultured spirochete</name>
    <dbReference type="NCBI Taxonomy" id="156406"/>
    <lineage>
        <taxon>Bacteria</taxon>
        <taxon>Pseudomonadati</taxon>
        <taxon>Spirochaetota</taxon>
        <taxon>Spirochaetia</taxon>
        <taxon>Spirochaetales</taxon>
        <taxon>environmental samples</taxon>
    </lineage>
</organism>
<dbReference type="InterPro" id="IPR003741">
    <property type="entry name" value="LUD_dom"/>
</dbReference>
<evidence type="ECO:0000313" key="2">
    <source>
        <dbReference type="EMBL" id="SLM14635.1"/>
    </source>
</evidence>
<dbReference type="PIRSF" id="PIRSF020269">
    <property type="entry name" value="DUF1121"/>
    <property type="match status" value="1"/>
</dbReference>
<dbReference type="Pfam" id="PF02589">
    <property type="entry name" value="LUD_dom"/>
    <property type="match status" value="1"/>
</dbReference>
<dbReference type="PANTHER" id="PTHR36179">
    <property type="entry name" value="LUD_DOM DOMAIN-CONTAINING PROTEIN"/>
    <property type="match status" value="1"/>
</dbReference>
<dbReference type="InterPro" id="IPR037171">
    <property type="entry name" value="NagB/RpiA_transferase-like"/>
</dbReference>
<dbReference type="EMBL" id="FWDM01000029">
    <property type="protein sequence ID" value="SLM14635.1"/>
    <property type="molecule type" value="Genomic_DNA"/>
</dbReference>
<dbReference type="PANTHER" id="PTHR36179:SF2">
    <property type="entry name" value="LUD DOMAIN-CONTAINING PROTEIN"/>
    <property type="match status" value="1"/>
</dbReference>
<dbReference type="InterPro" id="IPR009501">
    <property type="entry name" value="UCP020269"/>
</dbReference>
<gene>
    <name evidence="2" type="ORF">SPIROBIBN47_350010</name>
</gene>
<dbReference type="InterPro" id="IPR024185">
    <property type="entry name" value="FTHF_cligase-like_sf"/>
</dbReference>
<dbReference type="Gene3D" id="3.40.50.10420">
    <property type="entry name" value="NagB/RpiA/CoA transferase-like"/>
    <property type="match status" value="1"/>
</dbReference>
<evidence type="ECO:0000259" key="1">
    <source>
        <dbReference type="Pfam" id="PF02589"/>
    </source>
</evidence>
<accession>A0A3P3XKE2</accession>
<sequence>MSEFHPWLYEARGQKAVAALAKNGFDALYLPSAAQAAEKVLEYVEPGAKVGFGGSMTIKSMNIAALAEQKGAIILDHNRPGLGAEEKMEILRAQLTCDVFISSANAVTLEGFLFNVDGNGNRVAALSFGPRKNIVVAGINKVVKDLDEAYERLKAYAAPLNNKRLSKPNPCTTAGYCADCALPTRICRIYHILKRKPSLSDFTVIIVGEELGF</sequence>